<evidence type="ECO:0000313" key="3">
    <source>
        <dbReference type="EMBL" id="ETW28446.1"/>
    </source>
</evidence>
<keyword evidence="2" id="KW-0472">Membrane</keyword>
<feature type="transmembrane region" description="Helical" evidence="2">
    <location>
        <begin position="700"/>
        <end position="723"/>
    </location>
</feature>
<accession>A0A024VKQ4</accession>
<gene>
    <name evidence="3" type="ORF">PFFCH_04078</name>
</gene>
<reference evidence="3 4" key="1">
    <citation type="submission" date="2013-02" db="EMBL/GenBank/DDBJ databases">
        <title>The Genome Annotation of Plasmodium falciparum FCH/4.</title>
        <authorList>
            <consortium name="The Broad Institute Genome Sequencing Platform"/>
            <consortium name="The Broad Institute Genome Sequencing Center for Infectious Disease"/>
            <person name="Neafsey D."/>
            <person name="Hoffman S."/>
            <person name="Volkman S."/>
            <person name="Rosenthal P."/>
            <person name="Walker B."/>
            <person name="Young S.K."/>
            <person name="Zeng Q."/>
            <person name="Gargeya S."/>
            <person name="Fitzgerald M."/>
            <person name="Haas B."/>
            <person name="Abouelleil A."/>
            <person name="Allen A.W."/>
            <person name="Alvarado L."/>
            <person name="Arachchi H.M."/>
            <person name="Berlin A.M."/>
            <person name="Chapman S.B."/>
            <person name="Gainer-Dewar J."/>
            <person name="Goldberg J."/>
            <person name="Griggs A."/>
            <person name="Gujja S."/>
            <person name="Hansen M."/>
            <person name="Howarth C."/>
            <person name="Imamovic A."/>
            <person name="Ireland A."/>
            <person name="Larimer J."/>
            <person name="McCowan C."/>
            <person name="Murphy C."/>
            <person name="Pearson M."/>
            <person name="Poon T.W."/>
            <person name="Priest M."/>
            <person name="Roberts A."/>
            <person name="Saif S."/>
            <person name="Shea T."/>
            <person name="Sisk P."/>
            <person name="Sykes S."/>
            <person name="Wortman J."/>
            <person name="Nusbaum C."/>
            <person name="Birren B."/>
        </authorList>
    </citation>
    <scope>NUCLEOTIDE SEQUENCE [LARGE SCALE GENOMIC DNA]</scope>
    <source>
        <strain evidence="3 4">FCH/4</strain>
    </source>
</reference>
<evidence type="ECO:0000256" key="2">
    <source>
        <dbReference type="SAM" id="Phobius"/>
    </source>
</evidence>
<evidence type="ECO:0000313" key="4">
    <source>
        <dbReference type="Proteomes" id="UP000030656"/>
    </source>
</evidence>
<feature type="region of interest" description="Disordered" evidence="1">
    <location>
        <begin position="1"/>
        <end position="20"/>
    </location>
</feature>
<proteinExistence type="predicted"/>
<reference evidence="3 4" key="2">
    <citation type="submission" date="2013-02" db="EMBL/GenBank/DDBJ databases">
        <title>The Genome Sequence of Plasmodium falciparum FCH/4.</title>
        <authorList>
            <consortium name="The Broad Institute Genome Sequencing Platform"/>
            <consortium name="The Broad Institute Genome Sequencing Center for Infectious Disease"/>
            <person name="Neafsey D."/>
            <person name="Cheeseman I."/>
            <person name="Volkman S."/>
            <person name="Adams J."/>
            <person name="Walker B."/>
            <person name="Young S.K."/>
            <person name="Zeng Q."/>
            <person name="Gargeya S."/>
            <person name="Fitzgerald M."/>
            <person name="Haas B."/>
            <person name="Abouelleil A."/>
            <person name="Alvarado L."/>
            <person name="Arachchi H.M."/>
            <person name="Berlin A.M."/>
            <person name="Chapman S.B."/>
            <person name="Dewar J."/>
            <person name="Goldberg J."/>
            <person name="Griggs A."/>
            <person name="Gujja S."/>
            <person name="Hansen M."/>
            <person name="Howarth C."/>
            <person name="Imamovic A."/>
            <person name="Larimer J."/>
            <person name="McCowan C."/>
            <person name="Murphy C."/>
            <person name="Neiman D."/>
            <person name="Pearson M."/>
            <person name="Priest M."/>
            <person name="Roberts A."/>
            <person name="Saif S."/>
            <person name="Shea T."/>
            <person name="Sisk P."/>
            <person name="Sykes S."/>
            <person name="Wortman J."/>
            <person name="Nusbaum C."/>
            <person name="Birren B."/>
        </authorList>
    </citation>
    <scope>NUCLEOTIDE SEQUENCE [LARGE SCALE GENOMIC DNA]</scope>
    <source>
        <strain evidence="3 4">FCH/4</strain>
    </source>
</reference>
<sequence length="2586" mass="314921">MEGEKKLKMKGEKKLKMKGEKKNNTLDEHIVTTKKKKKREKNILHIPMNNTNDEFTLTPKKNKYLRNVDDDINKKYKLIWNYFKINKEIYIDNFIDEKVESIINIQKYGYKLNYYENTKVEYYQHYSFQKHFNIPEEISETYSVLIALNRSIRDNNLFLSFENNNYVNTCLNLLYIIDLYMEFKSNIFNKPFYFIKNLIIMCANISFSKELTIIYINALIRFCLFELRMDNLFISSNMLIEILNNFEKIKNYKNLLGIIFYLCGYILLQHLNYNIQEQCYEENKNALIDEYNYYVLMKKNYINTFQKIKMEKSHLKKKKNYFEQFLKHTRDELYNLNNTPLFFQENGKNVISSKKEKVKDKMDHYAKGKLNEKLDEHLNEKVDDHLNEKVDDHLNEHLNEKLDEHLDEHLNEHLNEHLDEYSYSNQQSNKNKSNLGTYIYLPNVDMDDCIKKNNENCYLRTKGVEKITDDFLMNEKKNNTFVKKKSARKLIPLIKNQIKITDYFSNIKNEKSFDMTYDNMYVSDNIRMNNTSYMHVNKKRKKSSYILCEDVISDKKTYYSEKSTSTKRNEYSSYLYDQINKKQFFLFLICFYINQALYYWSNDGDAIGIANGVQQKKRINDSFFFLMSSYKYFYKSSLYLSKQINIHEYKSPFFNYSLFNTYYQFYIYYKTIFMKCNNENVINLMLQIGKMYTEKTENEMIYIFLFIIFLNVYHNIICQFCFLKKRKSVKNLLFSVCPNGNNYKRFNIYKRSTIKYDKKRKNIYLLLPNNNTKFPIIKNGNYCILNKCTYSRRWNLNDFLYNYINILKYKKNIKIGRLLKCIGYQNEYVYRKKKKKEKIRLFYILNKISLINLKKSIRYKNNYKYNNINIYNSNNKLCYIPINHFNIWNKETFLYNNIGENMCNRSKKLFKNVLYYFHTLDDIKNAHQKNRNLFCLFNNYIKEEENLCNNSVLIYNIFKASQIYNYAYNESIKKILKEIIFLFHKIKKNNFIKTNHNKNIYEHIDVLEKDVYSNDNMLYRGRENINKILSEDDCLLKNENLDLYRNLSNDEKNIQLRNKKLSDSQNVRDKKNIGDNQHILDNQHIWDNNNFNIRVKNILRPTHLVFIKDWIDKFTKYMFQENISFTNLLSNNILIKSDYIFQEKFLLFFHIQCLHFLYTKRNEDIKKDIVSINNERTCDEEKRNKYDMIKYNSHNNYENIIIYLYKENNNNMEEFYEYLKNIYGEEKICFFNYEKYINNDKSFFIILLSYEELFNIYRYSNNTSYNVFQEYMESKIRNTQDNIRMYKILSYLWNNSSKDSNIQRDDTLNHTIQRYQFKIFLHEFNVIYNYKKSIIEKNLYEDLFCLIPLNNEKRITFYFLSNTHFNETIFYIWIDSIYEKTKKLCSLDWTNKNTEETKKKFFLLHNKGIIQLNKNNEHCSNLKYSSNFINEENTHKKQEDVLINIKGNILLSKNIISPSYIEKEENLQIHDKIKLLSNTLNICYDNNYVQTLSKQQFNNNFSHTNMLHNLRYSNTNVINKNQNFLKNNKPSLSLPCEDKNCTKKKVDENICIQKKDDISLITQNEKNSSHYLSKYFYLLNKKNISKPNTFGSTEKLDIYPCIYYIFNEKIYFLKFSKELYEHLSVLDEFSKKRMDDIIQKFKGKINITENMYIYLNKGIYLINDNINRYCERFIKELLKKNIIKIILSSVDISSGGYKVKSVFIEDVHIQDKNYIYEYNNIIDNINKLHKDIYIYNNSSKNNSSNNNNNNNCSSSSKNKFVEHNKNDPYLSYVNQPDDIYRLHFIKYFMFLNIRNIFKKYTLSNNHLLNLTRNTTNIFLIPKKYEDIQIMLNILNDNYFNFSNMHDYNISDFYFNLYYNSIHKGINIKLFVTKMDNLVSVNGLSNNKNNNLDINTKNIYKQNNILKEEKKNNYEDYTNNSIQYDKIRDDMYYNNNLFKIKNLFFLKSFFSHIHNNVDILPPIVHLSNLLKFCKNIHSIYKYRQTNEYVFIKNSVNIYNNVCYSLNYFDFLYYYINNKNKLENMDKALKNHFVNFFLLKRKQYEKKFIKHNKELKLNYYHNKIKKLKKYFDEQYLYMYYNTYNNYNKKKKKLNDIMIMLYKEKYYRLHKYITKNYKNKVFNTIDRNKCIILDIYKDKQNFLNDKFICLNNINELIVCNIYFFLNIYENSKIKNKKNKVNNKSNDFLFFSNNIINKNFNYFDYLFKERQIITYNIYLEHYDFLFDIYNKGDHISTIRKIKRNISKFSVNKIMINHTNDMNDMNDLNNSKQISKYININKIFSNSYHHEGIYTLYNNVLLFLKKLDNMKKKLYDQYFEKKKYLLLQKRKENRNYFIHNFMTGNEEDNNLYDKNIDNSNIINMNINREHVDNEENNVLSSHFLSKEYYNNNHKEIKKKFYDHHNSHNNKPTHEIVKNEEISKSHVRNDINNNINKKILSFKKMELLNKYKKKKNTGNRNNYINELNKINRIFGNKYHTFNKEFQNIFHFLYNINMLDYLQNYINPYIKNSLWLYIITLYVKNSYSLNKNQFISQPEFLIIIFYISFYEHENNNYLTNYSHSFEIPKDSFLQHIVTDIFVYKELLQSLQNR</sequence>
<dbReference type="OrthoDB" id="377448at2759"/>
<protein>
    <submittedName>
        <fullName evidence="3">Uncharacterized protein</fullName>
    </submittedName>
</protein>
<dbReference type="Proteomes" id="UP000030656">
    <property type="component" value="Unassembled WGS sequence"/>
</dbReference>
<keyword evidence="2" id="KW-1133">Transmembrane helix</keyword>
<evidence type="ECO:0000256" key="1">
    <source>
        <dbReference type="SAM" id="MobiDB-lite"/>
    </source>
</evidence>
<organism evidence="3 4">
    <name type="scientific">Plasmodium falciparum FCH/4</name>
    <dbReference type="NCBI Taxonomy" id="1036724"/>
    <lineage>
        <taxon>Eukaryota</taxon>
        <taxon>Sar</taxon>
        <taxon>Alveolata</taxon>
        <taxon>Apicomplexa</taxon>
        <taxon>Aconoidasida</taxon>
        <taxon>Haemosporida</taxon>
        <taxon>Plasmodiidae</taxon>
        <taxon>Plasmodium</taxon>
        <taxon>Plasmodium (Laverania)</taxon>
    </lineage>
</organism>
<keyword evidence="2" id="KW-0812">Transmembrane</keyword>
<name>A0A024VKQ4_PLAFA</name>
<dbReference type="EMBL" id="KI928024">
    <property type="protein sequence ID" value="ETW28446.1"/>
    <property type="molecule type" value="Genomic_DNA"/>
</dbReference>
<feature type="region of interest" description="Disordered" evidence="1">
    <location>
        <begin position="1739"/>
        <end position="1758"/>
    </location>
</feature>